<dbReference type="Pfam" id="PF00691">
    <property type="entry name" value="OmpA"/>
    <property type="match status" value="1"/>
</dbReference>
<dbReference type="InterPro" id="IPR036737">
    <property type="entry name" value="OmpA-like_sf"/>
</dbReference>
<evidence type="ECO:0000256" key="3">
    <source>
        <dbReference type="ARBA" id="ARBA00023237"/>
    </source>
</evidence>
<feature type="domain" description="OmpA-like" evidence="7">
    <location>
        <begin position="93"/>
        <end position="209"/>
    </location>
</feature>
<accession>A0A5B8IXM2</accession>
<proteinExistence type="predicted"/>
<comment type="subcellular location">
    <subcellularLocation>
        <location evidence="1">Cell outer membrane</location>
    </subcellularLocation>
</comment>
<evidence type="ECO:0000313" key="9">
    <source>
        <dbReference type="Proteomes" id="UP000318483"/>
    </source>
</evidence>
<keyword evidence="8" id="KW-0614">Plasmid</keyword>
<reference evidence="8 9" key="1">
    <citation type="submission" date="2019-07" db="EMBL/GenBank/DDBJ databases">
        <title>Litoreibacter alkalisoli sp. nov., isolated from saline-alkaline soil.</title>
        <authorList>
            <person name="Wang S."/>
            <person name="Xu L."/>
            <person name="Xing Y.-T."/>
            <person name="Sun J.-Q."/>
        </authorList>
    </citation>
    <scope>NUCLEOTIDE SEQUENCE [LARGE SCALE GENOMIC DNA]</scope>
    <source>
        <strain evidence="8 9">LN3S51</strain>
        <plasmid evidence="8 9">unnamed2</plasmid>
    </source>
</reference>
<dbReference type="GO" id="GO:0009279">
    <property type="term" value="C:cell outer membrane"/>
    <property type="evidence" value="ECO:0007669"/>
    <property type="project" value="UniProtKB-SubCell"/>
</dbReference>
<keyword evidence="9" id="KW-1185">Reference proteome</keyword>
<dbReference type="PRINTS" id="PR01021">
    <property type="entry name" value="OMPADOMAIN"/>
</dbReference>
<dbReference type="KEGG" id="lit:FPZ52_14525"/>
<name>A0A5B8IXM2_9RHOB</name>
<dbReference type="AlphaFoldDB" id="A0A5B8IXM2"/>
<dbReference type="InterPro" id="IPR006665">
    <property type="entry name" value="OmpA-like"/>
</dbReference>
<geneLocation type="plasmid" evidence="8 9">
    <name>unnamed2</name>
</geneLocation>
<dbReference type="OrthoDB" id="9792021at2"/>
<dbReference type="RefSeq" id="WP_146366328.1">
    <property type="nucleotide sequence ID" value="NZ_CP042263.1"/>
</dbReference>
<dbReference type="EMBL" id="CP042263">
    <property type="protein sequence ID" value="QDY70912.1"/>
    <property type="molecule type" value="Genomic_DNA"/>
</dbReference>
<feature type="region of interest" description="Disordered" evidence="5">
    <location>
        <begin position="185"/>
        <end position="209"/>
    </location>
</feature>
<dbReference type="PROSITE" id="PS51123">
    <property type="entry name" value="OMPA_2"/>
    <property type="match status" value="1"/>
</dbReference>
<dbReference type="InterPro" id="IPR050330">
    <property type="entry name" value="Bact_OuterMem_StrucFunc"/>
</dbReference>
<feature type="chain" id="PRO_5022979090" evidence="6">
    <location>
        <begin position="25"/>
        <end position="209"/>
    </location>
</feature>
<evidence type="ECO:0000256" key="1">
    <source>
        <dbReference type="ARBA" id="ARBA00004442"/>
    </source>
</evidence>
<keyword evidence="6" id="KW-0732">Signal</keyword>
<dbReference type="InterPro" id="IPR006664">
    <property type="entry name" value="OMP_bac"/>
</dbReference>
<dbReference type="CDD" id="cd07185">
    <property type="entry name" value="OmpA_C-like"/>
    <property type="match status" value="1"/>
</dbReference>
<evidence type="ECO:0000313" key="8">
    <source>
        <dbReference type="EMBL" id="QDY70912.1"/>
    </source>
</evidence>
<feature type="signal peptide" evidence="6">
    <location>
        <begin position="1"/>
        <end position="24"/>
    </location>
</feature>
<feature type="region of interest" description="Disordered" evidence="5">
    <location>
        <begin position="55"/>
        <end position="89"/>
    </location>
</feature>
<dbReference type="SUPFAM" id="SSF103088">
    <property type="entry name" value="OmpA-like"/>
    <property type="match status" value="1"/>
</dbReference>
<organism evidence="8 9">
    <name type="scientific">Qingshengfaniella alkalisoli</name>
    <dbReference type="NCBI Taxonomy" id="2599296"/>
    <lineage>
        <taxon>Bacteria</taxon>
        <taxon>Pseudomonadati</taxon>
        <taxon>Pseudomonadota</taxon>
        <taxon>Alphaproteobacteria</taxon>
        <taxon>Rhodobacterales</taxon>
        <taxon>Paracoccaceae</taxon>
        <taxon>Qingshengfaniella</taxon>
    </lineage>
</organism>
<evidence type="ECO:0000256" key="6">
    <source>
        <dbReference type="SAM" id="SignalP"/>
    </source>
</evidence>
<dbReference type="Gene3D" id="3.30.1330.60">
    <property type="entry name" value="OmpA-like domain"/>
    <property type="match status" value="1"/>
</dbReference>
<feature type="compositionally biased region" description="Basic and acidic residues" evidence="5">
    <location>
        <begin position="198"/>
        <end position="209"/>
    </location>
</feature>
<keyword evidence="2 4" id="KW-0472">Membrane</keyword>
<dbReference type="Proteomes" id="UP000318483">
    <property type="component" value="Plasmid unnamed2"/>
</dbReference>
<sequence length="209" mass="22404">MTNGFRILSATLAVGLAMAGAPQAQTNEASELSAEELNQLFETQKTRGLVIAPTDETTSVTTTAQDSNGQTTTVTTITPNDGSEGSQPSVSTYAALAPEEQVNIQISFDFDSAALREDQKPKLATLCSVMKDSDVSKFQIVGHTDSKGADSYNQSLSLLRAEEVKRHLVGDCGMKPERLEAVGVGEEYPIDTTNPESEENRRVEFQALG</sequence>
<dbReference type="PANTHER" id="PTHR30329">
    <property type="entry name" value="STATOR ELEMENT OF FLAGELLAR MOTOR COMPLEX"/>
    <property type="match status" value="1"/>
</dbReference>
<keyword evidence="3" id="KW-0998">Cell outer membrane</keyword>
<evidence type="ECO:0000259" key="7">
    <source>
        <dbReference type="PROSITE" id="PS51123"/>
    </source>
</evidence>
<evidence type="ECO:0000256" key="4">
    <source>
        <dbReference type="PROSITE-ProRule" id="PRU00473"/>
    </source>
</evidence>
<protein>
    <submittedName>
        <fullName evidence="8">OmpA family protein</fullName>
    </submittedName>
</protein>
<gene>
    <name evidence="8" type="ORF">FPZ52_14525</name>
</gene>
<dbReference type="PANTHER" id="PTHR30329:SF21">
    <property type="entry name" value="LIPOPROTEIN YIAD-RELATED"/>
    <property type="match status" value="1"/>
</dbReference>
<evidence type="ECO:0000256" key="5">
    <source>
        <dbReference type="SAM" id="MobiDB-lite"/>
    </source>
</evidence>
<evidence type="ECO:0000256" key="2">
    <source>
        <dbReference type="ARBA" id="ARBA00023136"/>
    </source>
</evidence>